<dbReference type="PANTHER" id="PTHR33514">
    <property type="entry name" value="PROTEIN ABCI12, CHLOROPLASTIC"/>
    <property type="match status" value="1"/>
</dbReference>
<organism evidence="6 7">
    <name type="scientific">Exobacillus caeni</name>
    <dbReference type="NCBI Taxonomy" id="2574798"/>
    <lineage>
        <taxon>Bacteria</taxon>
        <taxon>Bacillati</taxon>
        <taxon>Bacillota</taxon>
        <taxon>Bacilli</taxon>
        <taxon>Bacillales</taxon>
        <taxon>Guptibacillaceae</taxon>
        <taxon>Exobacillus</taxon>
    </lineage>
</organism>
<reference evidence="6 7" key="1">
    <citation type="submission" date="2019-04" db="EMBL/GenBank/DDBJ databases">
        <title>Bacillus caeni sp. nov., a bacterium isolated from mangrove sediment.</title>
        <authorList>
            <person name="Huang H."/>
            <person name="Mo K."/>
            <person name="Hu Y."/>
        </authorList>
    </citation>
    <scope>NUCLEOTIDE SEQUENCE [LARGE SCALE GENOMIC DNA]</scope>
    <source>
        <strain evidence="6 7">HB172195</strain>
    </source>
</reference>
<dbReference type="Proteomes" id="UP000308230">
    <property type="component" value="Unassembled WGS sequence"/>
</dbReference>
<evidence type="ECO:0000256" key="2">
    <source>
        <dbReference type="ARBA" id="ARBA00022692"/>
    </source>
</evidence>
<keyword evidence="7" id="KW-1185">Reference proteome</keyword>
<feature type="transmembrane region" description="Helical" evidence="5">
    <location>
        <begin position="224"/>
        <end position="242"/>
    </location>
</feature>
<dbReference type="EMBL" id="SWLG01000015">
    <property type="protein sequence ID" value="TLS35916.1"/>
    <property type="molecule type" value="Genomic_DNA"/>
</dbReference>
<dbReference type="Pfam" id="PF02361">
    <property type="entry name" value="CbiQ"/>
    <property type="match status" value="1"/>
</dbReference>
<accession>A0A5R9F0F9</accession>
<name>A0A5R9F0F9_9BACL</name>
<dbReference type="GO" id="GO:0005886">
    <property type="term" value="C:plasma membrane"/>
    <property type="evidence" value="ECO:0007669"/>
    <property type="project" value="UniProtKB-ARBA"/>
</dbReference>
<sequence>MTNAFNRLHPLTCFFYYAGAIVLLMSFLHPFYLIAAVLLLISLTLLQGLVEQLRNRAKSFFFLTLFIVAVNPLVNHRGTHILFYFRENPVTLEALMNGFLMALSLLAILILFISYNFVLTPGRFLYLFSKILPQTALLAMLTLRFVPLLIRRLDEIKIVQKSKGMTITEGRVKDRAKNGVSLVQILLTWSLEEALQTADSMKSRGYGVTKRSSYERYTFTKNDIISIVLLLVLFAGCLIGLFNGYGNLTLYPDLESTSMGGAEWSVFVLFLLYIGFPLLVEGREQFRWRYLN</sequence>
<dbReference type="CDD" id="cd16914">
    <property type="entry name" value="EcfT"/>
    <property type="match status" value="1"/>
</dbReference>
<comment type="subcellular location">
    <subcellularLocation>
        <location evidence="1">Membrane</location>
        <topology evidence="1">Multi-pass membrane protein</topology>
    </subcellularLocation>
</comment>
<evidence type="ECO:0000256" key="3">
    <source>
        <dbReference type="ARBA" id="ARBA00022989"/>
    </source>
</evidence>
<evidence type="ECO:0000256" key="5">
    <source>
        <dbReference type="SAM" id="Phobius"/>
    </source>
</evidence>
<evidence type="ECO:0000256" key="4">
    <source>
        <dbReference type="ARBA" id="ARBA00023136"/>
    </source>
</evidence>
<keyword evidence="4 5" id="KW-0472">Membrane</keyword>
<feature type="transmembrane region" description="Helical" evidence="5">
    <location>
        <begin position="95"/>
        <end position="119"/>
    </location>
</feature>
<protein>
    <submittedName>
        <fullName evidence="6">Energy-coupling factor transporter transmembrane protein EcfT</fullName>
    </submittedName>
</protein>
<evidence type="ECO:0000313" key="7">
    <source>
        <dbReference type="Proteomes" id="UP000308230"/>
    </source>
</evidence>
<evidence type="ECO:0000313" key="6">
    <source>
        <dbReference type="EMBL" id="TLS35916.1"/>
    </source>
</evidence>
<comment type="caution">
    <text evidence="6">The sequence shown here is derived from an EMBL/GenBank/DDBJ whole genome shotgun (WGS) entry which is preliminary data.</text>
</comment>
<proteinExistence type="predicted"/>
<feature type="transmembrane region" description="Helical" evidence="5">
    <location>
        <begin position="56"/>
        <end position="74"/>
    </location>
</feature>
<feature type="transmembrane region" description="Helical" evidence="5">
    <location>
        <begin position="31"/>
        <end position="50"/>
    </location>
</feature>
<keyword evidence="2 5" id="KW-0812">Transmembrane</keyword>
<feature type="transmembrane region" description="Helical" evidence="5">
    <location>
        <begin position="262"/>
        <end position="280"/>
    </location>
</feature>
<keyword evidence="3 5" id="KW-1133">Transmembrane helix</keyword>
<gene>
    <name evidence="6" type="ORF">FCL54_18150</name>
</gene>
<dbReference type="AlphaFoldDB" id="A0A5R9F0F9"/>
<dbReference type="RefSeq" id="WP_138128353.1">
    <property type="nucleotide sequence ID" value="NZ_SWLG01000015.1"/>
</dbReference>
<evidence type="ECO:0000256" key="1">
    <source>
        <dbReference type="ARBA" id="ARBA00004141"/>
    </source>
</evidence>
<dbReference type="OrthoDB" id="2039442at2"/>
<dbReference type="InterPro" id="IPR003339">
    <property type="entry name" value="ABC/ECF_trnsptr_transmembrane"/>
</dbReference>
<dbReference type="PANTHER" id="PTHR33514:SF13">
    <property type="entry name" value="PROTEIN ABCI12, CHLOROPLASTIC"/>
    <property type="match status" value="1"/>
</dbReference>